<dbReference type="EMBL" id="CP036287">
    <property type="protein sequence ID" value="QDU67499.1"/>
    <property type="molecule type" value="Genomic_DNA"/>
</dbReference>
<dbReference type="GO" id="GO:0032784">
    <property type="term" value="P:regulation of DNA-templated transcription elongation"/>
    <property type="evidence" value="ECO:0007669"/>
    <property type="project" value="UniProtKB-UniRule"/>
</dbReference>
<dbReference type="InterPro" id="IPR036805">
    <property type="entry name" value="Tscrpt_elong_fac_GreA/B_N_sf"/>
</dbReference>
<dbReference type="Gene3D" id="1.10.287.180">
    <property type="entry name" value="Transcription elongation factor, GreA/GreB, N-terminal domain"/>
    <property type="match status" value="1"/>
</dbReference>
<sequence>MTLVSHFHAKDWKSFEDAWSEIMLSDGPIDDVLWVIDAAAEAKVMTRMLPFVREHADLLEQNGRHQDAAELLGRCLLGGGPPGELSTRLFRNAKTGWGQEGWWEDYTRLVDFHESTDDVRKAWRLLRQLIHLGPGSAVFHRSGWGVGEVTNLDAANLEAKVRFASGRSDRMPIKSIIETCEVLEPDDLRGLVVRDPVELSRLLKEEPLECLVGVLKRYNGRMNQVVLKSAMAQVKLEGTAFTSWWRRARKEAEKSNMVEVTGTGQKSQIRLLDKEVDPADSMRRQLRLARDLGAANTRVRDLLTEKDLSDELRAAVLDTLDELADGTTEADEHRLAAWMLLRAERSETPQPLRERLEEAYRAEPPTDPSVVPELWQLFHRMPGAREQEACIDLLKEMHGEEGWVAAAMHDLMHTPPGMVRGLIDQLVTAEQADLLAGTYSSLLVRPTRNPALFVGLAEWFERGKLQGEFTGPVQRLHSFLLLAGSLFAAGAGDVFRTRTMTRLTTLLSDGEPTLMQTLLADASKAEVRKLMPMLSKGVDGSIDRAFTHAAVQRFPDIFRDSNRPFWEEDGIWTSEAGLARREAELRELREVKIPANSEAIGKAASYGDLSENSEWEAAMEDQRTLTARAMEIEEELRQAQLIENAAIPQDVVAPGTQVTYRELDTGEERTVSVLGPWDTAAKGVISYRSPLAQSILGSPAGAQVTVKLPTGTQDIEVVAVEVLPLISRAEEAASTK</sequence>
<dbReference type="SUPFAM" id="SSF54534">
    <property type="entry name" value="FKBP-like"/>
    <property type="match status" value="1"/>
</dbReference>
<protein>
    <recommendedName>
        <fullName evidence="2 8">Transcription elongation factor GreA</fullName>
    </recommendedName>
    <alternativeName>
        <fullName evidence="7 8">Transcript cleavage factor GreA</fullName>
    </alternativeName>
</protein>
<evidence type="ECO:0000259" key="10">
    <source>
        <dbReference type="Pfam" id="PF03449"/>
    </source>
</evidence>
<comment type="similarity">
    <text evidence="1 8">Belongs to the GreA/GreB family.</text>
</comment>
<evidence type="ECO:0000256" key="6">
    <source>
        <dbReference type="ARBA" id="ARBA00024916"/>
    </source>
</evidence>
<dbReference type="InterPro" id="IPR001437">
    <property type="entry name" value="Tscrpt_elong_fac_GreA/B_C"/>
</dbReference>
<keyword evidence="11" id="KW-0648">Protein biosynthesis</keyword>
<feature type="domain" description="Transcription elongation factor GreA/GreB N-terminal" evidence="10">
    <location>
        <begin position="571"/>
        <end position="640"/>
    </location>
</feature>
<accession>A0A518BKJ9</accession>
<dbReference type="Gene3D" id="3.10.50.30">
    <property type="entry name" value="Transcription elongation factor, GreA/GreB, C-terminal domain"/>
    <property type="match status" value="1"/>
</dbReference>
<evidence type="ECO:0000256" key="2">
    <source>
        <dbReference type="ARBA" id="ARBA00013729"/>
    </source>
</evidence>
<dbReference type="HAMAP" id="MF_00105">
    <property type="entry name" value="GreA_GreB"/>
    <property type="match status" value="1"/>
</dbReference>
<comment type="function">
    <text evidence="6 8">Necessary for efficient RNA polymerase transcription elongation past template-encoded arresting sites. The arresting sites in DNA have the property of trapping a certain fraction of elongating RNA polymerases that pass through, resulting in locked ternary complexes. Cleavage of the nascent transcript by cleavage factors such as GreA or GreB allows the resumption of elongation from the new 3'terminus. GreA releases sequences of 2 to 3 nucleotides.</text>
</comment>
<keyword evidence="5 8" id="KW-0804">Transcription</keyword>
<evidence type="ECO:0000256" key="4">
    <source>
        <dbReference type="ARBA" id="ARBA00023125"/>
    </source>
</evidence>
<feature type="domain" description="Transcription elongation factor GreA/GreB C-terminal" evidence="9">
    <location>
        <begin position="648"/>
        <end position="721"/>
    </location>
</feature>
<dbReference type="Pfam" id="PF01272">
    <property type="entry name" value="GreA_GreB"/>
    <property type="match status" value="1"/>
</dbReference>
<reference evidence="11 12" key="1">
    <citation type="submission" date="2019-02" db="EMBL/GenBank/DDBJ databases">
        <title>Deep-cultivation of Planctomycetes and their phenomic and genomic characterization uncovers novel biology.</title>
        <authorList>
            <person name="Wiegand S."/>
            <person name="Jogler M."/>
            <person name="Boedeker C."/>
            <person name="Pinto D."/>
            <person name="Vollmers J."/>
            <person name="Rivas-Marin E."/>
            <person name="Kohn T."/>
            <person name="Peeters S.H."/>
            <person name="Heuer A."/>
            <person name="Rast P."/>
            <person name="Oberbeckmann S."/>
            <person name="Bunk B."/>
            <person name="Jeske O."/>
            <person name="Meyerdierks A."/>
            <person name="Storesund J.E."/>
            <person name="Kallscheuer N."/>
            <person name="Luecker S."/>
            <person name="Lage O.M."/>
            <person name="Pohl T."/>
            <person name="Merkel B.J."/>
            <person name="Hornburger P."/>
            <person name="Mueller R.-W."/>
            <person name="Bruemmer F."/>
            <person name="Labrenz M."/>
            <person name="Spormann A.M."/>
            <person name="Op den Camp H."/>
            <person name="Overmann J."/>
            <person name="Amann R."/>
            <person name="Jetten M.S.M."/>
            <person name="Mascher T."/>
            <person name="Medema M.H."/>
            <person name="Devos D.P."/>
            <person name="Kaster A.-K."/>
            <person name="Ovreas L."/>
            <person name="Rohde M."/>
            <person name="Galperin M.Y."/>
            <person name="Jogler C."/>
        </authorList>
    </citation>
    <scope>NUCLEOTIDE SEQUENCE [LARGE SCALE GENOMIC DNA]</scope>
    <source>
        <strain evidence="11 12">Pla133</strain>
    </source>
</reference>
<name>A0A518BKJ9_9BACT</name>
<evidence type="ECO:0000256" key="5">
    <source>
        <dbReference type="ARBA" id="ARBA00023163"/>
    </source>
</evidence>
<gene>
    <name evidence="8 11" type="primary">greA</name>
    <name evidence="11" type="ORF">Pla133_25830</name>
</gene>
<keyword evidence="12" id="KW-1185">Reference proteome</keyword>
<keyword evidence="4 8" id="KW-0238">DNA-binding</keyword>
<evidence type="ECO:0000313" key="11">
    <source>
        <dbReference type="EMBL" id="QDU67499.1"/>
    </source>
</evidence>
<evidence type="ECO:0000259" key="9">
    <source>
        <dbReference type="Pfam" id="PF01272"/>
    </source>
</evidence>
<dbReference type="PANTHER" id="PTHR30437:SF4">
    <property type="entry name" value="TRANSCRIPTION ELONGATION FACTOR GREA"/>
    <property type="match status" value="1"/>
</dbReference>
<evidence type="ECO:0000256" key="3">
    <source>
        <dbReference type="ARBA" id="ARBA00023015"/>
    </source>
</evidence>
<evidence type="ECO:0000256" key="7">
    <source>
        <dbReference type="ARBA" id="ARBA00030776"/>
    </source>
</evidence>
<keyword evidence="3 8" id="KW-0805">Transcription regulation</keyword>
<proteinExistence type="inferred from homology"/>
<dbReference type="GO" id="GO:0003746">
    <property type="term" value="F:translation elongation factor activity"/>
    <property type="evidence" value="ECO:0007669"/>
    <property type="project" value="UniProtKB-KW"/>
</dbReference>
<dbReference type="InterPro" id="IPR036953">
    <property type="entry name" value="GreA/GreB_C_sf"/>
</dbReference>
<evidence type="ECO:0000256" key="8">
    <source>
        <dbReference type="HAMAP-Rule" id="MF_00105"/>
    </source>
</evidence>
<dbReference type="SUPFAM" id="SSF46557">
    <property type="entry name" value="GreA transcript cleavage protein, N-terminal domain"/>
    <property type="match status" value="1"/>
</dbReference>
<dbReference type="FunFam" id="1.10.287.180:FF:000001">
    <property type="entry name" value="Transcription elongation factor GreA"/>
    <property type="match status" value="1"/>
</dbReference>
<dbReference type="Pfam" id="PF03449">
    <property type="entry name" value="GreA_GreB_N"/>
    <property type="match status" value="1"/>
</dbReference>
<dbReference type="RefSeq" id="WP_145065736.1">
    <property type="nucleotide sequence ID" value="NZ_CP036287.1"/>
</dbReference>
<evidence type="ECO:0000256" key="1">
    <source>
        <dbReference type="ARBA" id="ARBA00008213"/>
    </source>
</evidence>
<dbReference type="GO" id="GO:0070063">
    <property type="term" value="F:RNA polymerase binding"/>
    <property type="evidence" value="ECO:0007669"/>
    <property type="project" value="InterPro"/>
</dbReference>
<dbReference type="GO" id="GO:0003677">
    <property type="term" value="F:DNA binding"/>
    <property type="evidence" value="ECO:0007669"/>
    <property type="project" value="UniProtKB-UniRule"/>
</dbReference>
<dbReference type="KEGG" id="pbap:Pla133_25830"/>
<dbReference type="PANTHER" id="PTHR30437">
    <property type="entry name" value="TRANSCRIPTION ELONGATION FACTOR GREA"/>
    <property type="match status" value="1"/>
</dbReference>
<keyword evidence="11" id="KW-0251">Elongation factor</keyword>
<dbReference type="InterPro" id="IPR023459">
    <property type="entry name" value="Tscrpt_elong_fac_GreA/B_fam"/>
</dbReference>
<dbReference type="GO" id="GO:0006354">
    <property type="term" value="P:DNA-templated transcription elongation"/>
    <property type="evidence" value="ECO:0007669"/>
    <property type="project" value="TreeGrafter"/>
</dbReference>
<evidence type="ECO:0000313" key="12">
    <source>
        <dbReference type="Proteomes" id="UP000316921"/>
    </source>
</evidence>
<dbReference type="InterPro" id="IPR022691">
    <property type="entry name" value="Tscrpt_elong_fac_GreA/B_N"/>
</dbReference>
<organism evidence="11 12">
    <name type="scientific">Engelhardtia mirabilis</name>
    <dbReference type="NCBI Taxonomy" id="2528011"/>
    <lineage>
        <taxon>Bacteria</taxon>
        <taxon>Pseudomonadati</taxon>
        <taxon>Planctomycetota</taxon>
        <taxon>Planctomycetia</taxon>
        <taxon>Planctomycetia incertae sedis</taxon>
        <taxon>Engelhardtia</taxon>
    </lineage>
</organism>
<dbReference type="Proteomes" id="UP000316921">
    <property type="component" value="Chromosome"/>
</dbReference>
<dbReference type="InterPro" id="IPR028624">
    <property type="entry name" value="Tscrpt_elong_fac_GreA/B"/>
</dbReference>
<dbReference type="AlphaFoldDB" id="A0A518BKJ9"/>